<evidence type="ECO:0000256" key="1">
    <source>
        <dbReference type="SAM" id="MobiDB-lite"/>
    </source>
</evidence>
<accession>A0A3R6YVZ1</accession>
<comment type="caution">
    <text evidence="2">The sequence shown here is derived from an EMBL/GenBank/DDBJ whole genome shotgun (WGS) entry which is preliminary data.</text>
</comment>
<feature type="compositionally biased region" description="Polar residues" evidence="1">
    <location>
        <begin position="142"/>
        <end position="155"/>
    </location>
</feature>
<dbReference type="VEuPathDB" id="FungiDB:H310_12371"/>
<sequence>MGNQITDLKNNAELVNINANSSSGDPKSSQDAIALSGNAPASSDEYLKSDLDDDDMESGDDVSDADGEDEDHDCDDDEMGSSESPAVSSKTTEAVTPSASQGSIDAAASVSDRAAPATQGLDQEGGRNHQPIGGGQDLNVCQRFSSSDETANAANGQAKAPPPPTFASVTKDLRDCPVIRAESTLPTAELILEIFDEYKKPAKERRSILSLIDQATPYPIKHAQDRVVVETGLAMKDNSVEAIMSPIYSSRQSAVVAPLLNDIAQVTKLAKGRLLVSVTSFLVASKLDIMGKKYSIPERVAHPLNAFVYMDVVGLRE</sequence>
<name>A0A3R6YVZ1_9STRA</name>
<dbReference type="VEuPathDB" id="FungiDB:H310_15238"/>
<feature type="compositionally biased region" description="Acidic residues" evidence="1">
    <location>
        <begin position="51"/>
        <end position="80"/>
    </location>
</feature>
<feature type="compositionally biased region" description="Polar residues" evidence="1">
    <location>
        <begin position="17"/>
        <end position="31"/>
    </location>
</feature>
<reference evidence="2 3" key="1">
    <citation type="submission" date="2018-08" db="EMBL/GenBank/DDBJ databases">
        <title>Aphanomyces genome sequencing and annotation.</title>
        <authorList>
            <person name="Minardi D."/>
            <person name="Oidtmann B."/>
            <person name="Van Der Giezen M."/>
            <person name="Studholme D.J."/>
        </authorList>
    </citation>
    <scope>NUCLEOTIDE SEQUENCE [LARGE SCALE GENOMIC DNA]</scope>
    <source>
        <strain evidence="2 3">NJM0002</strain>
    </source>
</reference>
<gene>
    <name evidence="2" type="ORF">DYB32_010714</name>
</gene>
<feature type="non-terminal residue" evidence="2">
    <location>
        <position position="317"/>
    </location>
</feature>
<dbReference type="Proteomes" id="UP000285060">
    <property type="component" value="Unassembled WGS sequence"/>
</dbReference>
<evidence type="ECO:0000313" key="3">
    <source>
        <dbReference type="Proteomes" id="UP000285060"/>
    </source>
</evidence>
<evidence type="ECO:0000313" key="2">
    <source>
        <dbReference type="EMBL" id="RHY15808.1"/>
    </source>
</evidence>
<organism evidence="2 3">
    <name type="scientific">Aphanomyces invadans</name>
    <dbReference type="NCBI Taxonomy" id="157072"/>
    <lineage>
        <taxon>Eukaryota</taxon>
        <taxon>Sar</taxon>
        <taxon>Stramenopiles</taxon>
        <taxon>Oomycota</taxon>
        <taxon>Saprolegniomycetes</taxon>
        <taxon>Saprolegniales</taxon>
        <taxon>Verrucalvaceae</taxon>
        <taxon>Aphanomyces</taxon>
    </lineage>
</organism>
<feature type="compositionally biased region" description="Low complexity" evidence="1">
    <location>
        <begin position="105"/>
        <end position="117"/>
    </location>
</feature>
<protein>
    <submittedName>
        <fullName evidence="2">Uncharacterized protein</fullName>
    </submittedName>
</protein>
<dbReference type="AlphaFoldDB" id="A0A3R6YVZ1"/>
<keyword evidence="3" id="KW-1185">Reference proteome</keyword>
<feature type="region of interest" description="Disordered" evidence="1">
    <location>
        <begin position="17"/>
        <end position="166"/>
    </location>
</feature>
<dbReference type="EMBL" id="QUSY01003883">
    <property type="protein sequence ID" value="RHY15808.1"/>
    <property type="molecule type" value="Genomic_DNA"/>
</dbReference>
<proteinExistence type="predicted"/>
<feature type="compositionally biased region" description="Polar residues" evidence="1">
    <location>
        <begin position="83"/>
        <end position="103"/>
    </location>
</feature>